<feature type="transmembrane region" description="Helical" evidence="12">
    <location>
        <begin position="12"/>
        <end position="31"/>
    </location>
</feature>
<dbReference type="Gene3D" id="3.40.50.720">
    <property type="entry name" value="NAD(P)-binding Rossmann-like Domain"/>
    <property type="match status" value="1"/>
</dbReference>
<feature type="compositionally biased region" description="Low complexity" evidence="11">
    <location>
        <begin position="418"/>
        <end position="445"/>
    </location>
</feature>
<dbReference type="CDD" id="cd08279">
    <property type="entry name" value="Zn_ADH_class_III"/>
    <property type="match status" value="1"/>
</dbReference>
<evidence type="ECO:0000256" key="5">
    <source>
        <dbReference type="ARBA" id="ARBA00022723"/>
    </source>
</evidence>
<keyword evidence="4 12" id="KW-0812">Transmembrane</keyword>
<comment type="cofactor">
    <cofactor evidence="1 10">
        <name>Zn(2+)</name>
        <dbReference type="ChEBI" id="CHEBI:29105"/>
    </cofactor>
</comment>
<dbReference type="FunFam" id="3.40.50.720:FF:000003">
    <property type="entry name" value="S-(hydroxymethyl)glutathione dehydrogenase"/>
    <property type="match status" value="1"/>
</dbReference>
<dbReference type="PANTHER" id="PTHR43350">
    <property type="entry name" value="NAD-DEPENDENT ALCOHOL DEHYDROGENASE"/>
    <property type="match status" value="1"/>
</dbReference>
<dbReference type="SUPFAM" id="SSF103473">
    <property type="entry name" value="MFS general substrate transporter"/>
    <property type="match status" value="1"/>
</dbReference>
<evidence type="ECO:0000256" key="3">
    <source>
        <dbReference type="ARBA" id="ARBA00008072"/>
    </source>
</evidence>
<dbReference type="InterPro" id="IPR011701">
    <property type="entry name" value="MFS"/>
</dbReference>
<dbReference type="GO" id="GO:0005886">
    <property type="term" value="C:plasma membrane"/>
    <property type="evidence" value="ECO:0007669"/>
    <property type="project" value="UniProtKB-SubCell"/>
</dbReference>
<feature type="transmembrane region" description="Helical" evidence="12">
    <location>
        <begin position="137"/>
        <end position="160"/>
    </location>
</feature>
<dbReference type="Pfam" id="PF07690">
    <property type="entry name" value="MFS_1"/>
    <property type="match status" value="1"/>
</dbReference>
<dbReference type="SUPFAM" id="SSF50129">
    <property type="entry name" value="GroES-like"/>
    <property type="match status" value="2"/>
</dbReference>
<feature type="transmembrane region" description="Helical" evidence="12">
    <location>
        <begin position="166"/>
        <end position="188"/>
    </location>
</feature>
<comment type="subcellular location">
    <subcellularLocation>
        <location evidence="2">Cell membrane</location>
        <topology evidence="2">Multi-pass membrane protein</topology>
    </subcellularLocation>
</comment>
<evidence type="ECO:0000256" key="12">
    <source>
        <dbReference type="SAM" id="Phobius"/>
    </source>
</evidence>
<dbReference type="GO" id="GO:0022857">
    <property type="term" value="F:transmembrane transporter activity"/>
    <property type="evidence" value="ECO:0007669"/>
    <property type="project" value="InterPro"/>
</dbReference>
<dbReference type="Proteomes" id="UP000198226">
    <property type="component" value="Chromosome I"/>
</dbReference>
<evidence type="ECO:0000313" key="15">
    <source>
        <dbReference type="Proteomes" id="UP000198226"/>
    </source>
</evidence>
<keyword evidence="8" id="KW-0560">Oxidoreductase</keyword>
<sequence length="840" mass="87052">MSGVPGSARRGALVWAVAVNAYLAAVFHRSSLGVTGVEATDRFAINASALAVFSVAQLAVYAAMQIPVGVLLDRYGSRRLLLAGGALMVAGQLCFAVATDVRLAVAARVLVGLGDAMTFISVLRIVAFWFPGRRNPLLVQLTGTFGQVGAILGAVPLVALLHHAGWTSAFLVAAGFGATAVLLVLVVVRDAPHVGPGVTAIPALATVRRELAAAWAEPGTRLGLWSHFVAQFSGAVFALLWGYPFLVQGQGLPPTVAASLLTLMTVGALLAGPLVAYLCARHPFHRSVLVFAVAGTSAGVWAVVLAWPGRSPHWLLVVLVLVLALNGPGAVIGFDYARTFNPVHRIGSATGIVNVGGFVASIVLVLAIGVVLDLTTPAGATAPPLAAFRWAFAVQYLLWALGAVQVLRYRNAARRRAGGPTAGRAAGPDPTGTGPTVGATGRRAASPADRWGGRHDRGRFGGGRGPSGRRAGNQGGHSVSQEVRGVISRSKGAPVEVTTIVVPDPGPGEAVVRVQSCGVCHTDLHYREGGINDDYPFLLGHEAAGVVEQVGEGVTEVAPGDFVVLNWRAVCGECRACRRGRPWYCFNTHNAARKMTLTDGTELTPALGIGAFAEKTLVHAGQCTKVDPAARPAAVGLLGCGVMAGLGAAMNTGQVTRGDSVAVIGCGGVGDAAVAGAVLAGATTIVAVDTDGRKLDWARRFGATHTVDASTEDAVAAIRAATGGFGADVVIDAVGRPETWKQAFYARDLAGTVVLVGVPTPEMTVELPLPDVFGRGGALKSSWYGDCLPSRDFPLLTQLYLQGRLDLDAFVTEEIALDQVEEAFHRMHDGDVLRSVVVFP</sequence>
<feature type="transmembrane region" description="Helical" evidence="12">
    <location>
        <begin position="313"/>
        <end position="337"/>
    </location>
</feature>
<evidence type="ECO:0000256" key="7">
    <source>
        <dbReference type="ARBA" id="ARBA00022989"/>
    </source>
</evidence>
<evidence type="ECO:0000256" key="8">
    <source>
        <dbReference type="ARBA" id="ARBA00023002"/>
    </source>
</evidence>
<dbReference type="NCBIfam" id="TIGR03451">
    <property type="entry name" value="mycoS_dep_FDH"/>
    <property type="match status" value="1"/>
</dbReference>
<dbReference type="InterPro" id="IPR036291">
    <property type="entry name" value="NAD(P)-bd_dom_sf"/>
</dbReference>
<evidence type="ECO:0000313" key="14">
    <source>
        <dbReference type="EMBL" id="SCG40491.1"/>
    </source>
</evidence>
<comment type="similarity">
    <text evidence="3 10">Belongs to the zinc-containing alcohol dehydrogenase family.</text>
</comment>
<keyword evidence="6 10" id="KW-0862">Zinc</keyword>
<keyword evidence="7 12" id="KW-1133">Transmembrane helix</keyword>
<dbReference type="SUPFAM" id="SSF51735">
    <property type="entry name" value="NAD(P)-binding Rossmann-fold domains"/>
    <property type="match status" value="1"/>
</dbReference>
<feature type="transmembrane region" description="Helical" evidence="12">
    <location>
        <begin position="387"/>
        <end position="407"/>
    </location>
</feature>
<dbReference type="GO" id="GO:0008270">
    <property type="term" value="F:zinc ion binding"/>
    <property type="evidence" value="ECO:0007669"/>
    <property type="project" value="InterPro"/>
</dbReference>
<proteinExistence type="inferred from homology"/>
<dbReference type="PROSITE" id="PS00059">
    <property type="entry name" value="ADH_ZINC"/>
    <property type="match status" value="1"/>
</dbReference>
<feature type="region of interest" description="Disordered" evidence="11">
    <location>
        <begin position="417"/>
        <end position="488"/>
    </location>
</feature>
<organism evidence="14 15">
    <name type="scientific">Micromonospora rifamycinica</name>
    <dbReference type="NCBI Taxonomy" id="291594"/>
    <lineage>
        <taxon>Bacteria</taxon>
        <taxon>Bacillati</taxon>
        <taxon>Actinomycetota</taxon>
        <taxon>Actinomycetes</taxon>
        <taxon>Micromonosporales</taxon>
        <taxon>Micromonosporaceae</taxon>
        <taxon>Micromonospora</taxon>
    </lineage>
</organism>
<keyword evidence="9 12" id="KW-0472">Membrane</keyword>
<evidence type="ECO:0000259" key="13">
    <source>
        <dbReference type="PROSITE" id="PS50850"/>
    </source>
</evidence>
<dbReference type="PROSITE" id="PS50850">
    <property type="entry name" value="MFS"/>
    <property type="match status" value="1"/>
</dbReference>
<dbReference type="Pfam" id="PF08240">
    <property type="entry name" value="ADH_N"/>
    <property type="match status" value="1"/>
</dbReference>
<dbReference type="InterPro" id="IPR017816">
    <property type="entry name" value="MycoS_dep_FDH"/>
</dbReference>
<feature type="transmembrane region" description="Helical" evidence="12">
    <location>
        <begin position="105"/>
        <end position="130"/>
    </location>
</feature>
<feature type="transmembrane region" description="Helical" evidence="12">
    <location>
        <begin position="80"/>
        <end position="99"/>
    </location>
</feature>
<accession>A0A1C5H4Z0</accession>
<evidence type="ECO:0000256" key="1">
    <source>
        <dbReference type="ARBA" id="ARBA00001947"/>
    </source>
</evidence>
<dbReference type="InterPro" id="IPR020846">
    <property type="entry name" value="MFS_dom"/>
</dbReference>
<feature type="domain" description="Major facilitator superfamily (MFS) profile" evidence="13">
    <location>
        <begin position="14"/>
        <end position="414"/>
    </location>
</feature>
<reference evidence="15" key="1">
    <citation type="submission" date="2016-06" db="EMBL/GenBank/DDBJ databases">
        <authorList>
            <person name="Varghese N."/>
            <person name="Submissions Spin"/>
        </authorList>
    </citation>
    <scope>NUCLEOTIDE SEQUENCE [LARGE SCALE GENOMIC DNA]</scope>
    <source>
        <strain evidence="15">DSM 44983</strain>
    </source>
</reference>
<dbReference type="InterPro" id="IPR036259">
    <property type="entry name" value="MFS_trans_sf"/>
</dbReference>
<dbReference type="EMBL" id="LT607752">
    <property type="protein sequence ID" value="SCG40491.1"/>
    <property type="molecule type" value="Genomic_DNA"/>
</dbReference>
<dbReference type="Gene3D" id="1.20.1250.20">
    <property type="entry name" value="MFS general substrate transporter like domains"/>
    <property type="match status" value="2"/>
</dbReference>
<dbReference type="InterPro" id="IPR013149">
    <property type="entry name" value="ADH-like_C"/>
</dbReference>
<evidence type="ECO:0000256" key="6">
    <source>
        <dbReference type="ARBA" id="ARBA00022833"/>
    </source>
</evidence>
<evidence type="ECO:0000256" key="10">
    <source>
        <dbReference type="RuleBase" id="RU361277"/>
    </source>
</evidence>
<keyword evidence="15" id="KW-1185">Reference proteome</keyword>
<dbReference type="Pfam" id="PF00107">
    <property type="entry name" value="ADH_zinc_N"/>
    <property type="match status" value="1"/>
</dbReference>
<dbReference type="InterPro" id="IPR011032">
    <property type="entry name" value="GroES-like_sf"/>
</dbReference>
<dbReference type="InterPro" id="IPR020843">
    <property type="entry name" value="ER"/>
</dbReference>
<name>A0A1C5H4Z0_9ACTN</name>
<evidence type="ECO:0000256" key="9">
    <source>
        <dbReference type="ARBA" id="ARBA00023136"/>
    </source>
</evidence>
<dbReference type="Gene3D" id="3.90.180.10">
    <property type="entry name" value="Medium-chain alcohol dehydrogenases, catalytic domain"/>
    <property type="match status" value="1"/>
</dbReference>
<dbReference type="AlphaFoldDB" id="A0A1C5H4Z0"/>
<feature type="transmembrane region" description="Helical" evidence="12">
    <location>
        <begin position="349"/>
        <end position="372"/>
    </location>
</feature>
<feature type="transmembrane region" description="Helical" evidence="12">
    <location>
        <begin position="287"/>
        <end position="307"/>
    </location>
</feature>
<dbReference type="InterPro" id="IPR002328">
    <property type="entry name" value="ADH_Zn_CS"/>
</dbReference>
<feature type="transmembrane region" description="Helical" evidence="12">
    <location>
        <begin position="256"/>
        <end position="280"/>
    </location>
</feature>
<dbReference type="GO" id="GO:0016491">
    <property type="term" value="F:oxidoreductase activity"/>
    <property type="evidence" value="ECO:0007669"/>
    <property type="project" value="UniProtKB-KW"/>
</dbReference>
<dbReference type="CDD" id="cd06174">
    <property type="entry name" value="MFS"/>
    <property type="match status" value="1"/>
</dbReference>
<evidence type="ECO:0000256" key="2">
    <source>
        <dbReference type="ARBA" id="ARBA00004651"/>
    </source>
</evidence>
<protein>
    <submittedName>
        <fullName evidence="14">S-(Hydroxymethyl)mycothiol dehydrogenase</fullName>
    </submittedName>
</protein>
<keyword evidence="5 10" id="KW-0479">Metal-binding</keyword>
<evidence type="ECO:0000256" key="4">
    <source>
        <dbReference type="ARBA" id="ARBA00022692"/>
    </source>
</evidence>
<gene>
    <name evidence="14" type="ORF">GA0070623_0676</name>
</gene>
<dbReference type="PANTHER" id="PTHR43350:SF21">
    <property type="entry name" value="S-NITROSOMYCOTHIOL REDUCTASE MSCR"/>
    <property type="match status" value="1"/>
</dbReference>
<dbReference type="SMART" id="SM00829">
    <property type="entry name" value="PKS_ER"/>
    <property type="match status" value="1"/>
</dbReference>
<feature type="transmembrane region" description="Helical" evidence="12">
    <location>
        <begin position="43"/>
        <end position="68"/>
    </location>
</feature>
<feature type="transmembrane region" description="Helical" evidence="12">
    <location>
        <begin position="224"/>
        <end position="244"/>
    </location>
</feature>
<evidence type="ECO:0000256" key="11">
    <source>
        <dbReference type="SAM" id="MobiDB-lite"/>
    </source>
</evidence>
<dbReference type="InterPro" id="IPR013154">
    <property type="entry name" value="ADH-like_N"/>
</dbReference>